<dbReference type="AlphaFoldDB" id="A0A7W4UMB6"/>
<accession>A0A7W4UMB6</accession>
<protein>
    <submittedName>
        <fullName evidence="1">Uncharacterized protein</fullName>
    </submittedName>
</protein>
<evidence type="ECO:0000313" key="1">
    <source>
        <dbReference type="EMBL" id="MBB2957069.1"/>
    </source>
</evidence>
<organism evidence="1 2">
    <name type="scientific">Pseudoclavibacter helvolus</name>
    <dbReference type="NCBI Taxonomy" id="255205"/>
    <lineage>
        <taxon>Bacteria</taxon>
        <taxon>Bacillati</taxon>
        <taxon>Actinomycetota</taxon>
        <taxon>Actinomycetes</taxon>
        <taxon>Micrococcales</taxon>
        <taxon>Microbacteriaceae</taxon>
        <taxon>Pseudoclavibacter</taxon>
    </lineage>
</organism>
<dbReference type="Proteomes" id="UP000545286">
    <property type="component" value="Unassembled WGS sequence"/>
</dbReference>
<name>A0A7W4UMB6_9MICO</name>
<comment type="caution">
    <text evidence="1">The sequence shown here is derived from an EMBL/GenBank/DDBJ whole genome shotgun (WGS) entry which is preliminary data.</text>
</comment>
<dbReference type="RefSeq" id="WP_156475748.1">
    <property type="nucleotide sequence ID" value="NZ_CZJS01000109.1"/>
</dbReference>
<sequence length="146" mass="15437">MNGDLLAPELVTFQSIFFGAPGDELVQLGDASDNVCSWTPTKSAEQKWRATTLHIATIPASEDFDAASTFDEFESSAEGQSLGSSAYVTESLGAGTVYTLDDVVHGEGVNADICHYVEDKTVVTITRETDGECVAALEQVLAIAKG</sequence>
<dbReference type="OrthoDB" id="5119692at2"/>
<reference evidence="1 2" key="1">
    <citation type="submission" date="2020-08" db="EMBL/GenBank/DDBJ databases">
        <title>Sequencing the genomes of 1000 actinobacteria strains.</title>
        <authorList>
            <person name="Klenk H.-P."/>
        </authorList>
    </citation>
    <scope>NUCLEOTIDE SEQUENCE [LARGE SCALE GENOMIC DNA]</scope>
    <source>
        <strain evidence="1 2">DSM 20419</strain>
    </source>
</reference>
<keyword evidence="2" id="KW-1185">Reference proteome</keyword>
<proteinExistence type="predicted"/>
<dbReference type="EMBL" id="JACHWJ010000001">
    <property type="protein sequence ID" value="MBB2957069.1"/>
    <property type="molecule type" value="Genomic_DNA"/>
</dbReference>
<gene>
    <name evidence="1" type="ORF">FHX72_001181</name>
</gene>
<evidence type="ECO:0000313" key="2">
    <source>
        <dbReference type="Proteomes" id="UP000545286"/>
    </source>
</evidence>